<feature type="signal peptide" evidence="12">
    <location>
        <begin position="1"/>
        <end position="21"/>
    </location>
</feature>
<name>A0A4V3CZD1_LABRH</name>
<comment type="cofactor">
    <cofactor evidence="2">
        <name>pyridoxal 5'-phosphate</name>
        <dbReference type="ChEBI" id="CHEBI:597326"/>
    </cofactor>
</comment>
<evidence type="ECO:0000256" key="6">
    <source>
        <dbReference type="ARBA" id="ARBA00022676"/>
    </source>
</evidence>
<evidence type="ECO:0000256" key="10">
    <source>
        <dbReference type="ARBA" id="ARBA00025174"/>
    </source>
</evidence>
<evidence type="ECO:0000259" key="13">
    <source>
        <dbReference type="Pfam" id="PF11897"/>
    </source>
</evidence>
<dbReference type="SUPFAM" id="SSF53756">
    <property type="entry name" value="UDP-Glycosyltransferase/glycogen phosphorylase"/>
    <property type="match status" value="1"/>
</dbReference>
<dbReference type="OrthoDB" id="9760804at2"/>
<dbReference type="GO" id="GO:0005975">
    <property type="term" value="P:carbohydrate metabolic process"/>
    <property type="evidence" value="ECO:0007669"/>
    <property type="project" value="InterPro"/>
</dbReference>
<reference evidence="14 15" key="1">
    <citation type="submission" date="2019-03" db="EMBL/GenBank/DDBJ databases">
        <title>Genomic Encyclopedia of Type Strains, Phase IV (KMG-IV): sequencing the most valuable type-strain genomes for metagenomic binning, comparative biology and taxonomic classification.</title>
        <authorList>
            <person name="Goeker M."/>
        </authorList>
    </citation>
    <scope>NUCLEOTIDE SEQUENCE [LARGE SCALE GENOMIC DNA]</scope>
    <source>
        <strain evidence="14 15">DSM 45361</strain>
    </source>
</reference>
<organism evidence="14 15">
    <name type="scientific">Labedaea rhizosphaerae</name>
    <dbReference type="NCBI Taxonomy" id="598644"/>
    <lineage>
        <taxon>Bacteria</taxon>
        <taxon>Bacillati</taxon>
        <taxon>Actinomycetota</taxon>
        <taxon>Actinomycetes</taxon>
        <taxon>Pseudonocardiales</taxon>
        <taxon>Pseudonocardiaceae</taxon>
        <taxon>Labedaea</taxon>
    </lineage>
</organism>
<dbReference type="InterPro" id="IPR024517">
    <property type="entry name" value="Glycogen_phosphorylase_DUF3417"/>
</dbReference>
<evidence type="ECO:0000256" key="2">
    <source>
        <dbReference type="ARBA" id="ARBA00001933"/>
    </source>
</evidence>
<dbReference type="Pfam" id="PF11897">
    <property type="entry name" value="DUF3417"/>
    <property type="match status" value="1"/>
</dbReference>
<evidence type="ECO:0000313" key="15">
    <source>
        <dbReference type="Proteomes" id="UP000295444"/>
    </source>
</evidence>
<dbReference type="Proteomes" id="UP000295444">
    <property type="component" value="Unassembled WGS sequence"/>
</dbReference>
<comment type="similarity">
    <text evidence="3">Belongs to the glycogen phosphorylase family.</text>
</comment>
<evidence type="ECO:0000256" key="11">
    <source>
        <dbReference type="PIRSR" id="PIRSR000460-1"/>
    </source>
</evidence>
<accession>A0A4V3CZD1</accession>
<feature type="chain" id="PRO_5038340126" description="glycogen phosphorylase" evidence="12">
    <location>
        <begin position="22"/>
        <end position="848"/>
    </location>
</feature>
<keyword evidence="9" id="KW-0119">Carbohydrate metabolism</keyword>
<keyword evidence="8 11" id="KW-0663">Pyridoxal phosphate</keyword>
<keyword evidence="15" id="KW-1185">Reference proteome</keyword>
<gene>
    <name evidence="14" type="ORF">EV186_103542</name>
</gene>
<evidence type="ECO:0000256" key="4">
    <source>
        <dbReference type="ARBA" id="ARBA00012591"/>
    </source>
</evidence>
<dbReference type="PANTHER" id="PTHR42655">
    <property type="entry name" value="GLYCOGEN PHOSPHORYLASE"/>
    <property type="match status" value="1"/>
</dbReference>
<dbReference type="Pfam" id="PF00343">
    <property type="entry name" value="Phosphorylase"/>
    <property type="match status" value="1"/>
</dbReference>
<evidence type="ECO:0000256" key="8">
    <source>
        <dbReference type="ARBA" id="ARBA00022898"/>
    </source>
</evidence>
<keyword evidence="7" id="KW-0808">Transferase</keyword>
<dbReference type="PIRSF" id="PIRSF000460">
    <property type="entry name" value="Pprylas_GlgP"/>
    <property type="match status" value="1"/>
</dbReference>
<comment type="catalytic activity">
    <reaction evidence="1">
        <text>[(1-&gt;4)-alpha-D-glucosyl](n) + phosphate = [(1-&gt;4)-alpha-D-glucosyl](n-1) + alpha-D-glucose 1-phosphate</text>
        <dbReference type="Rhea" id="RHEA:41732"/>
        <dbReference type="Rhea" id="RHEA-COMP:9584"/>
        <dbReference type="Rhea" id="RHEA-COMP:9586"/>
        <dbReference type="ChEBI" id="CHEBI:15444"/>
        <dbReference type="ChEBI" id="CHEBI:43474"/>
        <dbReference type="ChEBI" id="CHEBI:58601"/>
        <dbReference type="EC" id="2.4.1.1"/>
    </reaction>
</comment>
<protein>
    <recommendedName>
        <fullName evidence="4">glycogen phosphorylase</fullName>
        <ecNumber evidence="4">2.4.1.1</ecNumber>
    </recommendedName>
</protein>
<dbReference type="GO" id="GO:0030170">
    <property type="term" value="F:pyridoxal phosphate binding"/>
    <property type="evidence" value="ECO:0007669"/>
    <property type="project" value="InterPro"/>
</dbReference>
<dbReference type="GO" id="GO:0008184">
    <property type="term" value="F:glycogen phosphorylase activity"/>
    <property type="evidence" value="ECO:0007669"/>
    <property type="project" value="InterPro"/>
</dbReference>
<dbReference type="PROSITE" id="PS00102">
    <property type="entry name" value="PHOSPHORYLASE"/>
    <property type="match status" value="1"/>
</dbReference>
<keyword evidence="12" id="KW-0732">Signal</keyword>
<proteinExistence type="inferred from homology"/>
<evidence type="ECO:0000313" key="14">
    <source>
        <dbReference type="EMBL" id="TDP97578.1"/>
    </source>
</evidence>
<dbReference type="InterPro" id="IPR000811">
    <property type="entry name" value="Glyco_trans_35"/>
</dbReference>
<dbReference type="NCBIfam" id="TIGR02094">
    <property type="entry name" value="more_P_ylases"/>
    <property type="match status" value="1"/>
</dbReference>
<dbReference type="Gene3D" id="3.40.50.2000">
    <property type="entry name" value="Glycogen Phosphorylase B"/>
    <property type="match status" value="2"/>
</dbReference>
<dbReference type="InterPro" id="IPR052182">
    <property type="entry name" value="Glycogen/Maltodextrin_Phosph"/>
</dbReference>
<feature type="modified residue" description="N6-(pyridoxal phosphate)lysine" evidence="11">
    <location>
        <position position="608"/>
    </location>
</feature>
<evidence type="ECO:0000256" key="9">
    <source>
        <dbReference type="ARBA" id="ARBA00023277"/>
    </source>
</evidence>
<evidence type="ECO:0000256" key="7">
    <source>
        <dbReference type="ARBA" id="ARBA00022679"/>
    </source>
</evidence>
<dbReference type="PANTHER" id="PTHR42655:SF1">
    <property type="entry name" value="GLYCOGEN PHOSPHORYLASE"/>
    <property type="match status" value="1"/>
</dbReference>
<dbReference type="AlphaFoldDB" id="A0A4V3CZD1"/>
<evidence type="ECO:0000256" key="3">
    <source>
        <dbReference type="ARBA" id="ARBA00006047"/>
    </source>
</evidence>
<feature type="domain" description="DUF3417" evidence="13">
    <location>
        <begin position="13"/>
        <end position="124"/>
    </location>
</feature>
<comment type="function">
    <text evidence="10">Phosphorylase is an important allosteric enzyme in carbohydrate metabolism. Enzymes from different sources differ in their regulatory mechanisms and in their natural substrates. However, all known phosphorylases share catalytic and structural properties.</text>
</comment>
<evidence type="ECO:0000256" key="5">
    <source>
        <dbReference type="ARBA" id="ARBA00022533"/>
    </source>
</evidence>
<dbReference type="RefSeq" id="WP_133850759.1">
    <property type="nucleotide sequence ID" value="NZ_SNXZ01000003.1"/>
</dbReference>
<dbReference type="EC" id="2.4.1.1" evidence="4"/>
<dbReference type="InterPro" id="IPR011834">
    <property type="entry name" value="Agluc_phsphrylas"/>
</dbReference>
<keyword evidence="6" id="KW-0328">Glycosyltransferase</keyword>
<evidence type="ECO:0000256" key="1">
    <source>
        <dbReference type="ARBA" id="ARBA00001275"/>
    </source>
</evidence>
<dbReference type="InterPro" id="IPR035090">
    <property type="entry name" value="Pyridoxal_P_attach_site"/>
</dbReference>
<dbReference type="EMBL" id="SNXZ01000003">
    <property type="protein sequence ID" value="TDP97578.1"/>
    <property type="molecule type" value="Genomic_DNA"/>
</dbReference>
<sequence length="848" mass="92557">MKAVRRFTVRAGLPAPLAALATLATNLRWTWHPPTQDLFAVIDPQLWEQVGANPLRLLAEVPAGRMEELAADQEFLSSTQALHDDLRAYLTGPRWYQQRAEELEGGLPESIAYFSMEFGVHEALPNYSGGLGVLAGDHLKAASDQGVPLIGVGLLYRSGYFRQSLSLDGWQVEHYPVLDPRGLPLEPLVDRTGAPILVHVSMPGGRVLRARIWLANVGRVPLLLLDSDIPENGGEDSDLRGVTDRLYGGDQNHRIRQEILAGIGGVRAVRTFCELTGHPQPVVFHTNEGHAGFLGLERLRELVAGEGLDFEEALSAVRAGTVFTTHTPVPAGIDRFPVDLVQHYFGDGMLLPSIEPSRVLALGAEDNPGMFNMAHMGLRLAQRANGVSQLHGAVSRRMFGGLWSGFDVEEVPITSVTNGVHGPTWAARETSAQLGDVITSEIDDEKLASVSDLQLWRLRSVLRATLVDEVRSRLRAAWLQRGASALELGWTDSVFDPEVLTVGFARRVPTYKRLTLMLRDPDRLRQLLLHPTRPVQLVVAGKSHPADDGGKALIQQIVRFADEADVRHRIVFLPDYDMSMARYLYWGCDVWLNNPMRPLEACGTSGMKSALNGGLNLSIRDGWWDEFYDGSNGWAIPTADGVADPIRRDDLEAAALYELLGNQVAPLFYDRGEDGVPSRWMAMVRHTLATLGPRVQASRMVREYVEAAYAPAALSVGSATADGYQAAKDLAAYRSRLSGHWTHVRVVDCELALGDGTPVIGDRVAVHATVDLAGLDDSDVAVQAVVGRVDDTDELRDVTTVVMHPNGDGRYAAELALPYVGALGVTARILPRHDLLASPAELGKVVLA</sequence>
<comment type="caution">
    <text evidence="14">The sequence shown here is derived from an EMBL/GenBank/DDBJ whole genome shotgun (WGS) entry which is preliminary data.</text>
</comment>
<evidence type="ECO:0000256" key="12">
    <source>
        <dbReference type="SAM" id="SignalP"/>
    </source>
</evidence>
<keyword evidence="5" id="KW-0021">Allosteric enzyme</keyword>